<dbReference type="Proteomes" id="UP001185899">
    <property type="component" value="Unassembled WGS sequence"/>
</dbReference>
<dbReference type="RefSeq" id="WP_317547964.1">
    <property type="nucleotide sequence ID" value="NZ_JAWLKE010000003.1"/>
</dbReference>
<gene>
    <name evidence="2" type="ORF">R3P95_08210</name>
</gene>
<evidence type="ECO:0000256" key="1">
    <source>
        <dbReference type="SAM" id="MobiDB-lite"/>
    </source>
</evidence>
<organism evidence="2 3">
    <name type="scientific">Rhodococcus cercidiphylli</name>
    <dbReference type="NCBI Taxonomy" id="489916"/>
    <lineage>
        <taxon>Bacteria</taxon>
        <taxon>Bacillati</taxon>
        <taxon>Actinomycetota</taxon>
        <taxon>Actinomycetes</taxon>
        <taxon>Mycobacteriales</taxon>
        <taxon>Nocardiaceae</taxon>
        <taxon>Rhodococcus</taxon>
    </lineage>
</organism>
<keyword evidence="2" id="KW-0547">Nucleotide-binding</keyword>
<keyword evidence="2" id="KW-0067">ATP-binding</keyword>
<accession>A0ABU4AWA8</accession>
<dbReference type="Gene3D" id="3.40.50.300">
    <property type="entry name" value="P-loop containing nucleotide triphosphate hydrolases"/>
    <property type="match status" value="2"/>
</dbReference>
<name>A0ABU4AWA8_9NOCA</name>
<dbReference type="InterPro" id="IPR027417">
    <property type="entry name" value="P-loop_NTPase"/>
</dbReference>
<sequence>MPQHTTHGPSTRPAATEQPARSARPRLLGRDRERHGGDTAVLEAAEAIPAKVARRKPPRRFAILDRYGWYEPRSEGAWSTTRQSEALNLAISRRSARYQGAVTGLNRISQDLVITDPFELYGTDISNINVCVVGDIGKGKSSMIKTAFLWRQIIFGRQVVVIDKKRQGSEGEYSIFARTLEVESVRFKTGGGGARLNLLDPAITTGGEHAGGLDGVTPAGQEALVLAVLADTMERPLTTPEKSAVGRALELVNADAAATGRAPVLKDLARRLVEPSTADGTYFGDRWSERSLEWGYEPGLALLRLVDRDLKGLVDAETSPEVRAALEHPFAHFDVSALPTEGPALRVVMTVINTWLANLLAARSSVSKQTILIVEEGWHVAEGSTGAVFRSNMKLSRGLGLSTVSAFHHPSDMSHDSPARALMQEAGIVFLFAQERFDDARETAEMYHLPPGSIDIIMGLGQGECLVKIGSSDPILMEHVRSPQEIALTDTDAAVKGVKPA</sequence>
<dbReference type="SUPFAM" id="SSF52540">
    <property type="entry name" value="P-loop containing nucleoside triphosphate hydrolases"/>
    <property type="match status" value="1"/>
</dbReference>
<evidence type="ECO:0000313" key="2">
    <source>
        <dbReference type="EMBL" id="MDV6230528.1"/>
    </source>
</evidence>
<keyword evidence="3" id="KW-1185">Reference proteome</keyword>
<reference evidence="2 3" key="1">
    <citation type="submission" date="2023-10" db="EMBL/GenBank/DDBJ databases">
        <title>Development of a sustainable strategy for remediation of hydrocarbon-contaminated territories based on the waste exchange concept.</title>
        <authorList>
            <person name="Krivoruchko A."/>
        </authorList>
    </citation>
    <scope>NUCLEOTIDE SEQUENCE [LARGE SCALE GENOMIC DNA]</scope>
    <source>
        <strain evidence="2 3">IEGM 1322</strain>
    </source>
</reference>
<proteinExistence type="predicted"/>
<dbReference type="EMBL" id="JAWLKE010000003">
    <property type="protein sequence ID" value="MDV6230528.1"/>
    <property type="molecule type" value="Genomic_DNA"/>
</dbReference>
<feature type="region of interest" description="Disordered" evidence="1">
    <location>
        <begin position="1"/>
        <end position="36"/>
    </location>
</feature>
<comment type="caution">
    <text evidence="2">The sequence shown here is derived from an EMBL/GenBank/DDBJ whole genome shotgun (WGS) entry which is preliminary data.</text>
</comment>
<protein>
    <submittedName>
        <fullName evidence="2">ATP-binding protein</fullName>
    </submittedName>
</protein>
<evidence type="ECO:0000313" key="3">
    <source>
        <dbReference type="Proteomes" id="UP001185899"/>
    </source>
</evidence>
<dbReference type="GO" id="GO:0005524">
    <property type="term" value="F:ATP binding"/>
    <property type="evidence" value="ECO:0007669"/>
    <property type="project" value="UniProtKB-KW"/>
</dbReference>